<protein>
    <submittedName>
        <fullName evidence="2">Uncharacterized protein</fullName>
    </submittedName>
</protein>
<dbReference type="AlphaFoldDB" id="A0AAU9P8H1"/>
<keyword evidence="3" id="KW-1185">Reference proteome</keyword>
<organism evidence="2 3">
    <name type="scientific">Lactuca virosa</name>
    <dbReference type="NCBI Taxonomy" id="75947"/>
    <lineage>
        <taxon>Eukaryota</taxon>
        <taxon>Viridiplantae</taxon>
        <taxon>Streptophyta</taxon>
        <taxon>Embryophyta</taxon>
        <taxon>Tracheophyta</taxon>
        <taxon>Spermatophyta</taxon>
        <taxon>Magnoliopsida</taxon>
        <taxon>eudicotyledons</taxon>
        <taxon>Gunneridae</taxon>
        <taxon>Pentapetalae</taxon>
        <taxon>asterids</taxon>
        <taxon>campanulids</taxon>
        <taxon>Asterales</taxon>
        <taxon>Asteraceae</taxon>
        <taxon>Cichorioideae</taxon>
        <taxon>Cichorieae</taxon>
        <taxon>Lactucinae</taxon>
        <taxon>Lactuca</taxon>
    </lineage>
</organism>
<feature type="region of interest" description="Disordered" evidence="1">
    <location>
        <begin position="1"/>
        <end position="21"/>
    </location>
</feature>
<name>A0AAU9P8H1_9ASTR</name>
<evidence type="ECO:0000313" key="2">
    <source>
        <dbReference type="EMBL" id="CAH1445905.1"/>
    </source>
</evidence>
<proteinExistence type="predicted"/>
<accession>A0AAU9P8H1</accession>
<evidence type="ECO:0000313" key="3">
    <source>
        <dbReference type="Proteomes" id="UP001157418"/>
    </source>
</evidence>
<reference evidence="2 3" key="1">
    <citation type="submission" date="2022-01" db="EMBL/GenBank/DDBJ databases">
        <authorList>
            <person name="Xiong W."/>
            <person name="Schranz E."/>
        </authorList>
    </citation>
    <scope>NUCLEOTIDE SEQUENCE [LARGE SCALE GENOMIC DNA]</scope>
</reference>
<dbReference type="PANTHER" id="PTHR34966">
    <property type="entry name" value="OSJNBA0043L24.15 PROTEIN"/>
    <property type="match status" value="1"/>
</dbReference>
<sequence length="113" mass="12799">MPCSSSVKKRLMGHRPNPEPSHKHISELITDFNPFFHLLLSTFLEARDSIALCAQQSEISASEAVLANSRAFQRFAVKTSKSMEEMSSIAAKKRQEIADQVKEMSRNFESKNR</sequence>
<evidence type="ECO:0000256" key="1">
    <source>
        <dbReference type="SAM" id="MobiDB-lite"/>
    </source>
</evidence>
<dbReference type="Proteomes" id="UP001157418">
    <property type="component" value="Unassembled WGS sequence"/>
</dbReference>
<dbReference type="PANTHER" id="PTHR34966:SF1">
    <property type="entry name" value="OS04G0508100 PROTEIN"/>
    <property type="match status" value="1"/>
</dbReference>
<comment type="caution">
    <text evidence="2">The sequence shown here is derived from an EMBL/GenBank/DDBJ whole genome shotgun (WGS) entry which is preliminary data.</text>
</comment>
<gene>
    <name evidence="2" type="ORF">LVIROSA_LOCUS31640</name>
</gene>
<dbReference type="EMBL" id="CAKMRJ010005523">
    <property type="protein sequence ID" value="CAH1445905.1"/>
    <property type="molecule type" value="Genomic_DNA"/>
</dbReference>